<evidence type="ECO:0000313" key="3">
    <source>
        <dbReference type="EMBL" id="REK71870.1"/>
    </source>
</evidence>
<evidence type="ECO:0000259" key="2">
    <source>
        <dbReference type="Pfam" id="PF02525"/>
    </source>
</evidence>
<feature type="domain" description="Flavodoxin-like fold" evidence="2">
    <location>
        <begin position="1"/>
        <end position="169"/>
    </location>
</feature>
<dbReference type="InterPro" id="IPR003680">
    <property type="entry name" value="Flavodoxin_fold"/>
</dbReference>
<dbReference type="RefSeq" id="WP_116048174.1">
    <property type="nucleotide sequence ID" value="NZ_QUBQ01000004.1"/>
</dbReference>
<dbReference type="InterPro" id="IPR046980">
    <property type="entry name" value="KefG/KefF"/>
</dbReference>
<sequence length="179" mass="20592">MNILVISAHPNLQESRGNEALARELTSYDHIHFHNIYQQYPDWNIDVEKEQQLLLAHDRVVFQFPVFWYSTPPLLKKWFDDVLTYGWAYGPGGNQLQGKEFLAAVTTGGTEKQYRSGGQNAFTISELLRPIQATVTKINGTYLPAFVLYHVQERTDEYLADRAKAYVEHIRQDAAALVY</sequence>
<dbReference type="PANTHER" id="PTHR47307:SF1">
    <property type="entry name" value="GLUTATHIONE-REGULATED POTASSIUM-EFFLUX SYSTEM ANCILLARY PROTEIN KEFG"/>
    <property type="match status" value="1"/>
</dbReference>
<dbReference type="AlphaFoldDB" id="A0A371P8Q1"/>
<dbReference type="GO" id="GO:0009055">
    <property type="term" value="F:electron transfer activity"/>
    <property type="evidence" value="ECO:0007669"/>
    <property type="project" value="TreeGrafter"/>
</dbReference>
<keyword evidence="4" id="KW-1185">Reference proteome</keyword>
<dbReference type="PANTHER" id="PTHR47307">
    <property type="entry name" value="GLUTATHIONE-REGULATED POTASSIUM-EFFLUX SYSTEM ANCILLARY PROTEIN KEFG"/>
    <property type="match status" value="1"/>
</dbReference>
<dbReference type="GO" id="GO:0010181">
    <property type="term" value="F:FMN binding"/>
    <property type="evidence" value="ECO:0007669"/>
    <property type="project" value="TreeGrafter"/>
</dbReference>
<evidence type="ECO:0000313" key="4">
    <source>
        <dbReference type="Proteomes" id="UP000261905"/>
    </source>
</evidence>
<name>A0A371P8Q1_9BACL</name>
<organism evidence="3 4">
    <name type="scientific">Paenibacillus paeoniae</name>
    <dbReference type="NCBI Taxonomy" id="2292705"/>
    <lineage>
        <taxon>Bacteria</taxon>
        <taxon>Bacillati</taxon>
        <taxon>Bacillota</taxon>
        <taxon>Bacilli</taxon>
        <taxon>Bacillales</taxon>
        <taxon>Paenibacillaceae</taxon>
        <taxon>Paenibacillus</taxon>
    </lineage>
</organism>
<reference evidence="3 4" key="1">
    <citation type="submission" date="2018-08" db="EMBL/GenBank/DDBJ databases">
        <title>Paenibacillus sp. M4BSY-1, whole genome shotgun sequence.</title>
        <authorList>
            <person name="Tuo L."/>
        </authorList>
    </citation>
    <scope>NUCLEOTIDE SEQUENCE [LARGE SCALE GENOMIC DNA]</scope>
    <source>
        <strain evidence="3 4">M4BSY-1</strain>
    </source>
</reference>
<proteinExistence type="predicted"/>
<dbReference type="Proteomes" id="UP000261905">
    <property type="component" value="Unassembled WGS sequence"/>
</dbReference>
<dbReference type="Pfam" id="PF02525">
    <property type="entry name" value="Flavodoxin_2"/>
    <property type="match status" value="1"/>
</dbReference>
<dbReference type="Gene3D" id="3.40.50.360">
    <property type="match status" value="1"/>
</dbReference>
<comment type="caution">
    <text evidence="3">The sequence shown here is derived from an EMBL/GenBank/DDBJ whole genome shotgun (WGS) entry which is preliminary data.</text>
</comment>
<accession>A0A371P8Q1</accession>
<dbReference type="SUPFAM" id="SSF52218">
    <property type="entry name" value="Flavoproteins"/>
    <property type="match status" value="1"/>
</dbReference>
<keyword evidence="1" id="KW-0560">Oxidoreductase</keyword>
<gene>
    <name evidence="3" type="ORF">DX130_19370</name>
</gene>
<dbReference type="EMBL" id="QUBQ01000004">
    <property type="protein sequence ID" value="REK71870.1"/>
    <property type="molecule type" value="Genomic_DNA"/>
</dbReference>
<dbReference type="GO" id="GO:0003955">
    <property type="term" value="F:NAD(P)H dehydrogenase (quinone) activity"/>
    <property type="evidence" value="ECO:0007669"/>
    <property type="project" value="TreeGrafter"/>
</dbReference>
<dbReference type="OrthoDB" id="9798454at2"/>
<protein>
    <submittedName>
        <fullName evidence="3">General stress protein</fullName>
    </submittedName>
</protein>
<dbReference type="InterPro" id="IPR029039">
    <property type="entry name" value="Flavoprotein-like_sf"/>
</dbReference>
<evidence type="ECO:0000256" key="1">
    <source>
        <dbReference type="ARBA" id="ARBA00023002"/>
    </source>
</evidence>